<sequence>MSSEISLETEEEVSRPSLLLPEERIPEVEETALPIVPELPELSLELPLDRDMITLEYIRSLAAAQLEQFGKTDFASLVPPTASRAIASRVFYLCLVLCAIQFLHLEQVKPFGQILITPGARFHRR</sequence>
<evidence type="ECO:0000313" key="2">
    <source>
        <dbReference type="Ensembl" id="ENSSPUP00000023261.1"/>
    </source>
</evidence>
<dbReference type="SUPFAM" id="SSF46785">
    <property type="entry name" value="Winged helix' DNA-binding domain"/>
    <property type="match status" value="1"/>
</dbReference>
<proteinExistence type="predicted"/>
<reference evidence="2" key="1">
    <citation type="submission" date="2025-08" db="UniProtKB">
        <authorList>
            <consortium name="Ensembl"/>
        </authorList>
    </citation>
    <scope>IDENTIFICATION</scope>
</reference>
<dbReference type="AlphaFoldDB" id="A0A8D0HNZ7"/>
<dbReference type="InterPro" id="IPR023093">
    <property type="entry name" value="ScpA-like_C"/>
</dbReference>
<feature type="domain" description="Rad21/Rec8-like protein C-terminal eukaryotic" evidence="1">
    <location>
        <begin position="71"/>
        <end position="122"/>
    </location>
</feature>
<dbReference type="InterPro" id="IPR036390">
    <property type="entry name" value="WH_DNA-bd_sf"/>
</dbReference>
<organism evidence="2 3">
    <name type="scientific">Sphenodon punctatus</name>
    <name type="common">Tuatara</name>
    <name type="synonym">Hatteria punctata</name>
    <dbReference type="NCBI Taxonomy" id="8508"/>
    <lineage>
        <taxon>Eukaryota</taxon>
        <taxon>Metazoa</taxon>
        <taxon>Chordata</taxon>
        <taxon>Craniata</taxon>
        <taxon>Vertebrata</taxon>
        <taxon>Euteleostomi</taxon>
        <taxon>Lepidosauria</taxon>
        <taxon>Sphenodontia</taxon>
        <taxon>Sphenodontidae</taxon>
        <taxon>Sphenodon</taxon>
    </lineage>
</organism>
<name>A0A8D0HNZ7_SPHPU</name>
<accession>A0A8D0HNZ7</accession>
<keyword evidence="3" id="KW-1185">Reference proteome</keyword>
<dbReference type="Ensembl" id="ENSSPUT00000024803.1">
    <property type="protein sequence ID" value="ENSSPUP00000023261.1"/>
    <property type="gene ID" value="ENSSPUG00000017850.1"/>
</dbReference>
<dbReference type="Proteomes" id="UP000694392">
    <property type="component" value="Unplaced"/>
</dbReference>
<dbReference type="Gene3D" id="1.10.10.580">
    <property type="entry name" value="Structural maintenance of chromosome 1. Chain E"/>
    <property type="match status" value="1"/>
</dbReference>
<dbReference type="Pfam" id="PF04824">
    <property type="entry name" value="Rad21_Rec8"/>
    <property type="match status" value="1"/>
</dbReference>
<evidence type="ECO:0000313" key="3">
    <source>
        <dbReference type="Proteomes" id="UP000694392"/>
    </source>
</evidence>
<reference evidence="2" key="2">
    <citation type="submission" date="2025-09" db="UniProtKB">
        <authorList>
            <consortium name="Ensembl"/>
        </authorList>
    </citation>
    <scope>IDENTIFICATION</scope>
</reference>
<evidence type="ECO:0000259" key="1">
    <source>
        <dbReference type="Pfam" id="PF04824"/>
    </source>
</evidence>
<protein>
    <recommendedName>
        <fullName evidence="1">Rad21/Rec8-like protein C-terminal eukaryotic domain-containing protein</fullName>
    </recommendedName>
</protein>
<dbReference type="InterPro" id="IPR006909">
    <property type="entry name" value="Rad21/Rec8_C_eu"/>
</dbReference>
<dbReference type="GeneTree" id="ENSGT00390000011379"/>